<keyword evidence="2" id="KW-0732">Signal</keyword>
<protein>
    <recommendedName>
        <fullName evidence="5">Tandem-95 repeat protein</fullName>
    </recommendedName>
</protein>
<dbReference type="EMBL" id="JABFYL010000024">
    <property type="protein sequence ID" value="NVN50625.1"/>
    <property type="molecule type" value="Genomic_DNA"/>
</dbReference>
<evidence type="ECO:0000256" key="1">
    <source>
        <dbReference type="SAM" id="MobiDB-lite"/>
    </source>
</evidence>
<organism evidence="3 4">
    <name type="scientific">Mycolicibacterium hippocampi</name>
    <dbReference type="NCBI Taxonomy" id="659824"/>
    <lineage>
        <taxon>Bacteria</taxon>
        <taxon>Bacillati</taxon>
        <taxon>Actinomycetota</taxon>
        <taxon>Actinomycetes</taxon>
        <taxon>Mycobacteriales</taxon>
        <taxon>Mycobacteriaceae</taxon>
        <taxon>Mycolicibacterium</taxon>
    </lineage>
</organism>
<dbReference type="NCBIfam" id="NF012211">
    <property type="entry name" value="tand_rpt_95"/>
    <property type="match status" value="5"/>
</dbReference>
<dbReference type="InterPro" id="IPR010221">
    <property type="entry name" value="VCBS_dom"/>
</dbReference>
<dbReference type="Pfam" id="PF17963">
    <property type="entry name" value="Big_9"/>
    <property type="match status" value="6"/>
</dbReference>
<accession>A0A850PSX7</accession>
<feature type="region of interest" description="Disordered" evidence="1">
    <location>
        <begin position="25"/>
        <end position="188"/>
    </location>
</feature>
<feature type="compositionally biased region" description="Polar residues" evidence="1">
    <location>
        <begin position="33"/>
        <end position="48"/>
    </location>
</feature>
<gene>
    <name evidence="3" type="ORF">HLY00_5564</name>
</gene>
<dbReference type="Proteomes" id="UP000570517">
    <property type="component" value="Unassembled WGS sequence"/>
</dbReference>
<dbReference type="NCBIfam" id="TIGR01965">
    <property type="entry name" value="VCBS_repeat"/>
    <property type="match status" value="3"/>
</dbReference>
<keyword evidence="4" id="KW-1185">Reference proteome</keyword>
<feature type="signal peptide" evidence="2">
    <location>
        <begin position="1"/>
        <end position="29"/>
    </location>
</feature>
<proteinExistence type="predicted"/>
<feature type="compositionally biased region" description="Low complexity" evidence="1">
    <location>
        <begin position="132"/>
        <end position="154"/>
    </location>
</feature>
<comment type="caution">
    <text evidence="3">The sequence shown here is derived from an EMBL/GenBank/DDBJ whole genome shotgun (WGS) entry which is preliminary data.</text>
</comment>
<evidence type="ECO:0008006" key="5">
    <source>
        <dbReference type="Google" id="ProtNLM"/>
    </source>
</evidence>
<dbReference type="PANTHER" id="PTHR34720:SF9">
    <property type="entry name" value="BLR4714 PROTEIN"/>
    <property type="match status" value="1"/>
</dbReference>
<dbReference type="PANTHER" id="PTHR34720">
    <property type="entry name" value="MICROCYSTIN DEPENDENT PROTEIN"/>
    <property type="match status" value="1"/>
</dbReference>
<sequence length="1487" mass="152736">MGYAKHVGRVGALALALGIGTAVANPAWADTGDSGSADKSAQTQSPSSDPAGQQGDDAGDDAGDGAGFGGGTHHDDAADEEPQDITDETEEESEDIVDETDEEPQDIVVETDEEPQDILVETEEEPEEEILEIPLEAVPENFAPSSPAPEVAVPDNASPPVDESDSVSEQPAPALRQKDPEITESEGALEIQQSEPVEAKAFSLAMQTQGSADVTTQSAPAAAPVGVPAPAPLVQQPKSPIGVLLGGPVALLKIAGQALNMLFHPGPSMPGDPPLLLGVLAFVRREINRTFFNSAPHAVADIAATSEEVPTTIAVLGNDIDANLYPGGDVLTITKYTQAANGTVALNPDGTFTYTPDAGFTGTDTFAYTVSDEASPWHIHGLASLLFGGGHGSTTTVSVAVAPAADSAPVTTNDVLTIDEDSGTTNIDVLDNDSDPDGDALTVTSVGTPEWGGSVTVNANGTIAYTPATNFNGVDFFTYTVSDGTNSATATVTVTVAPVDDAPVAIDDTATTSEETAVIINVVGNDDDVDTTSLNVVAVSTPGHGSAMVNGDGTITYTPDVDHFGTDTFTYTVSDSTSERTATVTVTITGVNDAPVAQAVAGQPNPISGVILGSTVASDVDGDTLTYSAAPIETQYGTVTIDAETGGFVYTPNNPVPVSPNTGFWTGSLDEWTTGTVNTDQGPTVTAPDNLGTGVSVITTPLSFNAPEWPQTGTPAHTWLHTPNGSAAALSPNSTQTFAEAGTALGLTLAQQQAVITTAAETPTDATWMTRTVSLEADTVYTMVWNYIGTDYEPYNDGSITTLVYQGSGPAPTVLVNNYAENYAILGFTNTGTGDYSTGSYGSTGWQTATYQVSQTGDYTLGFAVFNMRDQAYDPVLLVASQPGTTLRDGIPFGPVPPNNPNAPQTVLDTFTITVDDGNGATTDVIVNVPVTILAETTTPPVAADDEVTTEEDTEIAIAPVLLLDNDSDAGGDTLSVVAVGTASHGSTSLAADGTITYTPAANFHGTDSFTYTISDGTSNAGATVTVVITNVNDAPVAVDDAAGSIAEDSTDVLTHEVLANDSDVDGDPVTITTVTDGAYGTVTFTGSSVSYTLGSDNAEVQGLAAGDILTDLFTYTITDGVLPSTGSVMVSIVGTNDAPVVQVITGTPNATSGVILGSTVATDVDGDTLTYSAAPIETQYGTVTIDAETGGFVYTPNNPVPVSPNTGFWTGSLDEWTTGTVNTDQGPVLTAPDNLGTGVSVITTPLSFDAPPRPDTATPAHTWLHTPNGSAAALSPNSTQTFAEAGTALGLTLAQQQAVITTAAETPTDATWMTRTVSLEADTVYTMVWNYIGTDYEPYNDGSITTLVYQGSGPAPTVLVNNYAENYAILGFTNTGTGDYSTGSYGSTGWQTATYQVSQTGDYTLGFAVFNMRDQAYDPVLLVASQPGTTLRDGIPFGPVPPNNPNAPQTVLDTFTITVDDGNGATTDVAVNVPVTILADEEAVTV</sequence>
<name>A0A850PSX7_9MYCO</name>
<evidence type="ECO:0000256" key="2">
    <source>
        <dbReference type="SAM" id="SignalP"/>
    </source>
</evidence>
<reference evidence="3 4" key="1">
    <citation type="submission" date="2020-05" db="EMBL/GenBank/DDBJ databases">
        <title>Draft genome sequence of Mycobacterium hippocampi DL, isolated from European seabass, Dicentrarchus labrax, reared in fish farms.</title>
        <authorList>
            <person name="Stathopoulou P."/>
            <person name="Asimakis E."/>
            <person name="Tzokas K."/>
            <person name="Batargias C."/>
            <person name="Tsiamis G."/>
        </authorList>
    </citation>
    <scope>NUCLEOTIDE SEQUENCE [LARGE SCALE GENOMIC DNA]</scope>
    <source>
        <strain evidence="3 4">DL</strain>
    </source>
</reference>
<feature type="compositionally biased region" description="Acidic residues" evidence="1">
    <location>
        <begin position="77"/>
        <end position="131"/>
    </location>
</feature>
<evidence type="ECO:0000313" key="3">
    <source>
        <dbReference type="EMBL" id="NVN50625.1"/>
    </source>
</evidence>
<dbReference type="RefSeq" id="WP_178358952.1">
    <property type="nucleotide sequence ID" value="NZ_JABFYL010000024.1"/>
</dbReference>
<feature type="chain" id="PRO_5032998313" description="Tandem-95 repeat protein" evidence="2">
    <location>
        <begin position="30"/>
        <end position="1487"/>
    </location>
</feature>
<evidence type="ECO:0000313" key="4">
    <source>
        <dbReference type="Proteomes" id="UP000570517"/>
    </source>
</evidence>
<dbReference type="Gene3D" id="2.60.40.2810">
    <property type="match status" value="3"/>
</dbReference>
<dbReference type="Gene3D" id="2.60.40.3440">
    <property type="match status" value="1"/>
</dbReference>